<keyword evidence="4" id="KW-0732">Signal</keyword>
<dbReference type="GO" id="GO:0005576">
    <property type="term" value="C:extracellular region"/>
    <property type="evidence" value="ECO:0007669"/>
    <property type="project" value="UniProtKB-SubCell"/>
</dbReference>
<accession>A0AAV6GHF0</accession>
<gene>
    <name evidence="9" type="ORF">AALO_G00135500</name>
</gene>
<dbReference type="AlphaFoldDB" id="A0AAV6GHF0"/>
<evidence type="ECO:0000313" key="9">
    <source>
        <dbReference type="EMBL" id="KAG5274380.1"/>
    </source>
</evidence>
<evidence type="ECO:0000259" key="8">
    <source>
        <dbReference type="Pfam" id="PF15711"/>
    </source>
</evidence>
<evidence type="ECO:0000256" key="3">
    <source>
        <dbReference type="ARBA" id="ARBA00022525"/>
    </source>
</evidence>
<dbReference type="InterPro" id="IPR039220">
    <property type="entry name" value="FAM3"/>
</dbReference>
<evidence type="ECO:0000256" key="2">
    <source>
        <dbReference type="ARBA" id="ARBA00010905"/>
    </source>
</evidence>
<organism evidence="9 10">
    <name type="scientific">Alosa alosa</name>
    <name type="common">allis shad</name>
    <dbReference type="NCBI Taxonomy" id="278164"/>
    <lineage>
        <taxon>Eukaryota</taxon>
        <taxon>Metazoa</taxon>
        <taxon>Chordata</taxon>
        <taxon>Craniata</taxon>
        <taxon>Vertebrata</taxon>
        <taxon>Euteleostomi</taxon>
        <taxon>Actinopterygii</taxon>
        <taxon>Neopterygii</taxon>
        <taxon>Teleostei</taxon>
        <taxon>Clupei</taxon>
        <taxon>Clupeiformes</taxon>
        <taxon>Clupeoidei</taxon>
        <taxon>Clupeidae</taxon>
        <taxon>Alosa</taxon>
    </lineage>
</organism>
<name>A0AAV6GHF0_9TELE</name>
<dbReference type="Pfam" id="PF15711">
    <property type="entry name" value="ILEI"/>
    <property type="match status" value="1"/>
</dbReference>
<protein>
    <recommendedName>
        <fullName evidence="8">ILEI/PANDER domain-containing protein</fullName>
    </recommendedName>
</protein>
<evidence type="ECO:0000256" key="5">
    <source>
        <dbReference type="ARBA" id="ARBA00022734"/>
    </source>
</evidence>
<comment type="subcellular location">
    <subcellularLocation>
        <location evidence="1">Secreted</location>
    </subcellularLocation>
</comment>
<dbReference type="PANTHER" id="PTHR14592">
    <property type="entry name" value="UNCHARACTERIZED FAM3"/>
    <property type="match status" value="1"/>
</dbReference>
<keyword evidence="5 7" id="KW-0430">Lectin</keyword>
<dbReference type="EMBL" id="JADWDJ010000010">
    <property type="protein sequence ID" value="KAG5274380.1"/>
    <property type="molecule type" value="Genomic_DNA"/>
</dbReference>
<evidence type="ECO:0000256" key="1">
    <source>
        <dbReference type="ARBA" id="ARBA00004613"/>
    </source>
</evidence>
<comment type="similarity">
    <text evidence="2">Belongs to the FAM3 family.</text>
</comment>
<comment type="caution">
    <text evidence="9">The sequence shown here is derived from an EMBL/GenBank/DDBJ whole genome shotgun (WGS) entry which is preliminary data.</text>
</comment>
<evidence type="ECO:0000256" key="7">
    <source>
        <dbReference type="PROSITE-ProRule" id="PRU01375"/>
    </source>
</evidence>
<keyword evidence="10" id="KW-1185">Reference proteome</keyword>
<dbReference type="PROSITE" id="PS52031">
    <property type="entry name" value="GG_LECTIN"/>
    <property type="match status" value="1"/>
</dbReference>
<keyword evidence="6" id="KW-1015">Disulfide bond</keyword>
<feature type="domain" description="ILEI/PANDER" evidence="8">
    <location>
        <begin position="57"/>
        <end position="140"/>
    </location>
</feature>
<proteinExistence type="inferred from homology"/>
<sequence>MVTGNVNPILKCPSHKGCTFDQFAFYIRSGVANVVPPKICFQGKVIISAANMNTGPGLNIALLDNKTGNVVSSEFHFQGSDLLDFLRGIMPGHIILIASYDNPASMLTGEIREIFMGLGSSIIQRVGTRDSWVFAVQKGSKERPFEKYIPNDEKTNTYKEWTYYIELSGCLSKRI</sequence>
<evidence type="ECO:0000256" key="4">
    <source>
        <dbReference type="ARBA" id="ARBA00022729"/>
    </source>
</evidence>
<keyword evidence="3" id="KW-0964">Secreted</keyword>
<dbReference type="InterPro" id="IPR039477">
    <property type="entry name" value="ILEI/PANDER_dom"/>
</dbReference>
<dbReference type="GO" id="GO:0030246">
    <property type="term" value="F:carbohydrate binding"/>
    <property type="evidence" value="ECO:0007669"/>
    <property type="project" value="UniProtKB-UniRule"/>
</dbReference>
<reference evidence="9" key="1">
    <citation type="submission" date="2020-10" db="EMBL/GenBank/DDBJ databases">
        <title>Chromosome-scale genome assembly of the Allis shad, Alosa alosa.</title>
        <authorList>
            <person name="Margot Z."/>
            <person name="Christophe K."/>
            <person name="Cabau C."/>
            <person name="Louis A."/>
            <person name="Berthelot C."/>
            <person name="Parey E."/>
            <person name="Roest Crollius H."/>
            <person name="Montfort J."/>
            <person name="Robinson-Rechavi M."/>
            <person name="Bucao C."/>
            <person name="Bouchez O."/>
            <person name="Gislard M."/>
            <person name="Lluch J."/>
            <person name="Milhes M."/>
            <person name="Lampietro C."/>
            <person name="Lopez Roques C."/>
            <person name="Donnadieu C."/>
            <person name="Braasch I."/>
            <person name="Desvignes T."/>
            <person name="Postlethwait J."/>
            <person name="Bobe J."/>
            <person name="Guiguen Y."/>
        </authorList>
    </citation>
    <scope>NUCLEOTIDE SEQUENCE</scope>
    <source>
        <strain evidence="9">M-15738</strain>
        <tissue evidence="9">Blood</tissue>
    </source>
</reference>
<evidence type="ECO:0000256" key="6">
    <source>
        <dbReference type="ARBA" id="ARBA00023157"/>
    </source>
</evidence>
<dbReference type="Proteomes" id="UP000823561">
    <property type="component" value="Chromosome 10"/>
</dbReference>
<evidence type="ECO:0000313" key="10">
    <source>
        <dbReference type="Proteomes" id="UP000823561"/>
    </source>
</evidence>